<sequence>MVDHQITHRAVKKGTAGFSRKGVAMFHEPDKGFLHEVSGQVAVIQLPADIVGQFTLMARKKPTDSYSVHPAGRLIAMIQTFP</sequence>
<evidence type="ECO:0000313" key="1">
    <source>
        <dbReference type="EMBL" id="KPH88787.1"/>
    </source>
</evidence>
<comment type="caution">
    <text evidence="1">The sequence shown here is derived from an EMBL/GenBank/DDBJ whole genome shotgun (WGS) entry which is preliminary data.</text>
</comment>
<reference evidence="1 2" key="1">
    <citation type="submission" date="2015-07" db="EMBL/GenBank/DDBJ databases">
        <title>Draft Genome Sequence of Komagataeibacter intermedius Strain AF2, Isolated from Kombucha Tea.</title>
        <authorList>
            <person name="Santos R.A."/>
            <person name="Berretta A.A."/>
            <person name="Barud H.S."/>
            <person name="Ribeiro S.J."/>
            <person name="Gonzalez-Garcia L.N."/>
            <person name="Zucchi T.D."/>
            <person name="Goldman G.H."/>
            <person name="Riano-Pachon D.M."/>
        </authorList>
    </citation>
    <scope>NUCLEOTIDE SEQUENCE [LARGE SCALE GENOMIC DNA]</scope>
    <source>
        <strain evidence="1 2">AF2</strain>
    </source>
</reference>
<protein>
    <submittedName>
        <fullName evidence="1">Uncharacterized protein</fullName>
    </submittedName>
</protein>
<dbReference type="EMBL" id="JUFX02000004">
    <property type="protein sequence ID" value="KPH88787.1"/>
    <property type="molecule type" value="Genomic_DNA"/>
</dbReference>
<dbReference type="Proteomes" id="UP000031553">
    <property type="component" value="Unassembled WGS sequence"/>
</dbReference>
<accession>A0A0N1N755</accession>
<dbReference type="AlphaFoldDB" id="A0A0N1N755"/>
<name>A0A0N1N755_9PROT</name>
<evidence type="ECO:0000313" key="2">
    <source>
        <dbReference type="Proteomes" id="UP000031553"/>
    </source>
</evidence>
<organism evidence="1 2">
    <name type="scientific">Komagataeibacter intermedius AF2</name>
    <dbReference type="NCBI Taxonomy" id="1458464"/>
    <lineage>
        <taxon>Bacteria</taxon>
        <taxon>Pseudomonadati</taxon>
        <taxon>Pseudomonadota</taxon>
        <taxon>Alphaproteobacteria</taxon>
        <taxon>Acetobacterales</taxon>
        <taxon>Acetobacteraceae</taxon>
        <taxon>Komagataeibacter</taxon>
    </lineage>
</organism>
<gene>
    <name evidence="1" type="ORF">GLUCOINTEAF2_0203655</name>
</gene>
<proteinExistence type="predicted"/>